<proteinExistence type="predicted"/>
<name>A0AAN7BDE2_9PEZI</name>
<sequence length="409" mass="46679">MERTLGSLEIWSSTSSSNKVAEKRKLHSSSGSEETSPDATKRSRIESPTPQDSTADIDKQVLVNAVKWATPEQLQSLLLNLAKDSPAVCSAVTGFCNVIPPPPSYNDQYEMFQEVDYWTQVVKQDPADTKKSRKAETLYAAAIKCATAVKEIVVLKQLIAARWQGGLYGYDFRSHCERRRDVLPPAEDQVVSFIADIKEAVAVLLEAYSRKIKSKITDSVQETIAIAASWKIRCIGKRIGEQTHGNALEAFFKIGEFITDREEILPQHFREALERHLDRGYELDEALSWNHEQTLGDLMSRKENVQILVAKTVHLPRDNALWPEDWERSRRARREHLPRIMHCDPHGNYCYLELINRIGLEDKPRVYHDLIKTGDRSKRVVAVFEDMKKQKTTPAEASEKVFEILHRRA</sequence>
<dbReference type="EMBL" id="MU865526">
    <property type="protein sequence ID" value="KAK4221661.1"/>
    <property type="molecule type" value="Genomic_DNA"/>
</dbReference>
<accession>A0AAN7BDE2</accession>
<feature type="region of interest" description="Disordered" evidence="1">
    <location>
        <begin position="1"/>
        <end position="56"/>
    </location>
</feature>
<evidence type="ECO:0000313" key="3">
    <source>
        <dbReference type="Proteomes" id="UP001301958"/>
    </source>
</evidence>
<protein>
    <submittedName>
        <fullName evidence="2">Uncharacterized protein</fullName>
    </submittedName>
</protein>
<evidence type="ECO:0000256" key="1">
    <source>
        <dbReference type="SAM" id="MobiDB-lite"/>
    </source>
</evidence>
<feature type="compositionally biased region" description="Polar residues" evidence="1">
    <location>
        <begin position="28"/>
        <end position="38"/>
    </location>
</feature>
<dbReference type="AlphaFoldDB" id="A0AAN7BDE2"/>
<reference evidence="2" key="2">
    <citation type="submission" date="2023-05" db="EMBL/GenBank/DDBJ databases">
        <authorList>
            <consortium name="Lawrence Berkeley National Laboratory"/>
            <person name="Steindorff A."/>
            <person name="Hensen N."/>
            <person name="Bonometti L."/>
            <person name="Westerberg I."/>
            <person name="Brannstrom I.O."/>
            <person name="Guillou S."/>
            <person name="Cros-Aarteil S."/>
            <person name="Calhoun S."/>
            <person name="Haridas S."/>
            <person name="Kuo A."/>
            <person name="Mondo S."/>
            <person name="Pangilinan J."/>
            <person name="Riley R."/>
            <person name="Labutti K."/>
            <person name="Andreopoulos B."/>
            <person name="Lipzen A."/>
            <person name="Chen C."/>
            <person name="Yanf M."/>
            <person name="Daum C."/>
            <person name="Ng V."/>
            <person name="Clum A."/>
            <person name="Ohm R."/>
            <person name="Martin F."/>
            <person name="Silar P."/>
            <person name="Natvig D."/>
            <person name="Lalanne C."/>
            <person name="Gautier V."/>
            <person name="Ament-Velasquez S.L."/>
            <person name="Kruys A."/>
            <person name="Hutchinson M.I."/>
            <person name="Powell A.J."/>
            <person name="Barry K."/>
            <person name="Miller A.N."/>
            <person name="Grigoriev I.V."/>
            <person name="Debuchy R."/>
            <person name="Gladieux P."/>
            <person name="Thoren M.H."/>
            <person name="Johannesson H."/>
        </authorList>
    </citation>
    <scope>NUCLEOTIDE SEQUENCE</scope>
    <source>
        <strain evidence="2">CBS 990.96</strain>
    </source>
</reference>
<feature type="compositionally biased region" description="Polar residues" evidence="1">
    <location>
        <begin position="10"/>
        <end position="19"/>
    </location>
</feature>
<dbReference type="Proteomes" id="UP001301958">
    <property type="component" value="Unassembled WGS sequence"/>
</dbReference>
<evidence type="ECO:0000313" key="2">
    <source>
        <dbReference type="EMBL" id="KAK4221661.1"/>
    </source>
</evidence>
<organism evidence="2 3">
    <name type="scientific">Podospora fimiseda</name>
    <dbReference type="NCBI Taxonomy" id="252190"/>
    <lineage>
        <taxon>Eukaryota</taxon>
        <taxon>Fungi</taxon>
        <taxon>Dikarya</taxon>
        <taxon>Ascomycota</taxon>
        <taxon>Pezizomycotina</taxon>
        <taxon>Sordariomycetes</taxon>
        <taxon>Sordariomycetidae</taxon>
        <taxon>Sordariales</taxon>
        <taxon>Podosporaceae</taxon>
        <taxon>Podospora</taxon>
    </lineage>
</organism>
<gene>
    <name evidence="2" type="ORF">QBC38DRAFT_521638</name>
</gene>
<comment type="caution">
    <text evidence="2">The sequence shown here is derived from an EMBL/GenBank/DDBJ whole genome shotgun (WGS) entry which is preliminary data.</text>
</comment>
<reference evidence="2" key="1">
    <citation type="journal article" date="2023" name="Mol. Phylogenet. Evol.">
        <title>Genome-scale phylogeny and comparative genomics of the fungal order Sordariales.</title>
        <authorList>
            <person name="Hensen N."/>
            <person name="Bonometti L."/>
            <person name="Westerberg I."/>
            <person name="Brannstrom I.O."/>
            <person name="Guillou S."/>
            <person name="Cros-Aarteil S."/>
            <person name="Calhoun S."/>
            <person name="Haridas S."/>
            <person name="Kuo A."/>
            <person name="Mondo S."/>
            <person name="Pangilinan J."/>
            <person name="Riley R."/>
            <person name="LaButti K."/>
            <person name="Andreopoulos B."/>
            <person name="Lipzen A."/>
            <person name="Chen C."/>
            <person name="Yan M."/>
            <person name="Daum C."/>
            <person name="Ng V."/>
            <person name="Clum A."/>
            <person name="Steindorff A."/>
            <person name="Ohm R.A."/>
            <person name="Martin F."/>
            <person name="Silar P."/>
            <person name="Natvig D.O."/>
            <person name="Lalanne C."/>
            <person name="Gautier V."/>
            <person name="Ament-Velasquez S.L."/>
            <person name="Kruys A."/>
            <person name="Hutchinson M.I."/>
            <person name="Powell A.J."/>
            <person name="Barry K."/>
            <person name="Miller A.N."/>
            <person name="Grigoriev I.V."/>
            <person name="Debuchy R."/>
            <person name="Gladieux P."/>
            <person name="Hiltunen Thoren M."/>
            <person name="Johannesson H."/>
        </authorList>
    </citation>
    <scope>NUCLEOTIDE SEQUENCE</scope>
    <source>
        <strain evidence="2">CBS 990.96</strain>
    </source>
</reference>
<keyword evidence="3" id="KW-1185">Reference proteome</keyword>